<accession>A0ABQ8W0K9</accession>
<dbReference type="EMBL" id="JANVFT010000002">
    <property type="protein sequence ID" value="KAJ4501492.1"/>
    <property type="molecule type" value="Genomic_DNA"/>
</dbReference>
<feature type="region of interest" description="Disordered" evidence="1">
    <location>
        <begin position="21"/>
        <end position="46"/>
    </location>
</feature>
<feature type="compositionally biased region" description="Basic and acidic residues" evidence="1">
    <location>
        <begin position="116"/>
        <end position="133"/>
    </location>
</feature>
<dbReference type="Proteomes" id="UP001150217">
    <property type="component" value="Unassembled WGS sequence"/>
</dbReference>
<organism evidence="2 3">
    <name type="scientific">Lentinula lateritia</name>
    <dbReference type="NCBI Taxonomy" id="40482"/>
    <lineage>
        <taxon>Eukaryota</taxon>
        <taxon>Fungi</taxon>
        <taxon>Dikarya</taxon>
        <taxon>Basidiomycota</taxon>
        <taxon>Agaricomycotina</taxon>
        <taxon>Agaricomycetes</taxon>
        <taxon>Agaricomycetidae</taxon>
        <taxon>Agaricales</taxon>
        <taxon>Marasmiineae</taxon>
        <taxon>Omphalotaceae</taxon>
        <taxon>Lentinula</taxon>
    </lineage>
</organism>
<reference evidence="2" key="1">
    <citation type="submission" date="2022-08" db="EMBL/GenBank/DDBJ databases">
        <title>A Global Phylogenomic Analysis of the Shiitake Genus Lentinula.</title>
        <authorList>
            <consortium name="DOE Joint Genome Institute"/>
            <person name="Sierra-Patev S."/>
            <person name="Min B."/>
            <person name="Naranjo-Ortiz M."/>
            <person name="Looney B."/>
            <person name="Konkel Z."/>
            <person name="Slot J.C."/>
            <person name="Sakamoto Y."/>
            <person name="Steenwyk J.L."/>
            <person name="Rokas A."/>
            <person name="Carro J."/>
            <person name="Camarero S."/>
            <person name="Ferreira P."/>
            <person name="Molpeceres G."/>
            <person name="Ruiz-Duenas F.J."/>
            <person name="Serrano A."/>
            <person name="Henrissat B."/>
            <person name="Drula E."/>
            <person name="Hughes K.W."/>
            <person name="Mata J.L."/>
            <person name="Ishikawa N.K."/>
            <person name="Vargas-Isla R."/>
            <person name="Ushijima S."/>
            <person name="Smith C.A."/>
            <person name="Ahrendt S."/>
            <person name="Andreopoulos W."/>
            <person name="He G."/>
            <person name="Labutti K."/>
            <person name="Lipzen A."/>
            <person name="Ng V."/>
            <person name="Riley R."/>
            <person name="Sandor L."/>
            <person name="Barry K."/>
            <person name="Martinez A.T."/>
            <person name="Xiao Y."/>
            <person name="Gibbons J.G."/>
            <person name="Terashima K."/>
            <person name="Grigoriev I.V."/>
            <person name="Hibbett D.S."/>
        </authorList>
    </citation>
    <scope>NUCLEOTIDE SEQUENCE</scope>
    <source>
        <strain evidence="2">RHP3577 ss4</strain>
    </source>
</reference>
<proteinExistence type="predicted"/>
<evidence type="ECO:0000313" key="2">
    <source>
        <dbReference type="EMBL" id="KAJ4501492.1"/>
    </source>
</evidence>
<feature type="compositionally biased region" description="Low complexity" evidence="1">
    <location>
        <begin position="212"/>
        <end position="224"/>
    </location>
</feature>
<keyword evidence="3" id="KW-1185">Reference proteome</keyword>
<evidence type="ECO:0000313" key="3">
    <source>
        <dbReference type="Proteomes" id="UP001150217"/>
    </source>
</evidence>
<feature type="region of interest" description="Disordered" evidence="1">
    <location>
        <begin position="165"/>
        <end position="227"/>
    </location>
</feature>
<gene>
    <name evidence="2" type="ORF">C8R41DRAFT_913495</name>
</gene>
<name>A0ABQ8W0K9_9AGAR</name>
<feature type="region of interest" description="Disordered" evidence="1">
    <location>
        <begin position="96"/>
        <end position="133"/>
    </location>
</feature>
<comment type="caution">
    <text evidence="2">The sequence shown here is derived from an EMBL/GenBank/DDBJ whole genome shotgun (WGS) entry which is preliminary data.</text>
</comment>
<feature type="compositionally biased region" description="Polar residues" evidence="1">
    <location>
        <begin position="183"/>
        <end position="198"/>
    </location>
</feature>
<sequence length="666" mass="75380">MNYNSYYPSPPPYGQYAAQWHHHGNQGGFDNSATGQTGPTIASQGTVASSCPLSANIGLILLGGGTVVPSQNQNQNDQIHHKVMSLREELAQIRAEQARNHRRPPTPPPRYSSYQDRPHYPGYHERTPRRNRPYEIEFRDRGFENERRLYERDNRERLHDRECDRGYNRYDRPNHDQRHESRSSGNASSTNRPHNNLTAPPADRSLSTSTHAPAVSTATANASPASPPSLQAITTAISPHYPSINNQFEDSMYVTGEEKIAATSLLLYGPSDDLHEDCMWDSSTGACVLVGRSLQQIQERNGPIVLPPPSLDLGNPILDANPDSAVAAAETRMDEAHQQGNFNALWVAREMAWQAQRTLHQEHDLGIPRERSTLPALLTAHLQIFSERTVEWICRPVITFEGEPWDTEHDRNKPNVPSFPTPDLNESTETWALWCIVHANIRDHPGITWTHSGFVDLATVQTHLILHCLIRGIFGTVDFYTERVRTAKKNFTNHFIDIVAIPDLYGQKLSELDMIVNGTLDFKANLSFFEDSNDVVKHLAECGVTVDDMAEGFAYGQQLIADKMSSLDPSSKEYQRYTNLSKRACARLQFTHIMPIENRTWKLPSEWTMDNILEHRRRKLIQAEYRNLHVRKRDAWRFARSGPVLTSTPGPNTLNQLARGVNSMQI</sequence>
<evidence type="ECO:0000256" key="1">
    <source>
        <dbReference type="SAM" id="MobiDB-lite"/>
    </source>
</evidence>
<feature type="compositionally biased region" description="Basic and acidic residues" evidence="1">
    <location>
        <begin position="165"/>
        <end position="182"/>
    </location>
</feature>
<feature type="compositionally biased region" description="Polar residues" evidence="1">
    <location>
        <begin position="28"/>
        <end position="46"/>
    </location>
</feature>
<protein>
    <submittedName>
        <fullName evidence="2">Uncharacterized protein</fullName>
    </submittedName>
</protein>